<feature type="transmembrane region" description="Helical" evidence="7">
    <location>
        <begin position="104"/>
        <end position="122"/>
    </location>
</feature>
<dbReference type="InterPro" id="IPR036259">
    <property type="entry name" value="MFS_trans_sf"/>
</dbReference>
<dbReference type="GO" id="GO:0022857">
    <property type="term" value="F:transmembrane transporter activity"/>
    <property type="evidence" value="ECO:0007669"/>
    <property type="project" value="InterPro"/>
</dbReference>
<feature type="transmembrane region" description="Helical" evidence="7">
    <location>
        <begin position="315"/>
        <end position="339"/>
    </location>
</feature>
<dbReference type="Pfam" id="PF05977">
    <property type="entry name" value="MFS_3"/>
    <property type="match status" value="1"/>
</dbReference>
<feature type="transmembrane region" description="Helical" evidence="7">
    <location>
        <begin position="134"/>
        <end position="154"/>
    </location>
</feature>
<proteinExistence type="predicted"/>
<evidence type="ECO:0000259" key="8">
    <source>
        <dbReference type="PROSITE" id="PS50850"/>
    </source>
</evidence>
<feature type="transmembrane region" description="Helical" evidence="7">
    <location>
        <begin position="47"/>
        <end position="68"/>
    </location>
</feature>
<keyword evidence="6 7" id="KW-0472">Membrane</keyword>
<evidence type="ECO:0000256" key="1">
    <source>
        <dbReference type="ARBA" id="ARBA00004651"/>
    </source>
</evidence>
<feature type="transmembrane region" description="Helical" evidence="7">
    <location>
        <begin position="293"/>
        <end position="309"/>
    </location>
</feature>
<dbReference type="SUPFAM" id="SSF103473">
    <property type="entry name" value="MFS general substrate transporter"/>
    <property type="match status" value="1"/>
</dbReference>
<dbReference type="AlphaFoldDB" id="B3E2Y3"/>
<evidence type="ECO:0000313" key="10">
    <source>
        <dbReference type="Proteomes" id="UP000002420"/>
    </source>
</evidence>
<dbReference type="OrthoDB" id="9775268at2"/>
<evidence type="ECO:0000256" key="2">
    <source>
        <dbReference type="ARBA" id="ARBA00022448"/>
    </source>
</evidence>
<feature type="transmembrane region" description="Helical" evidence="7">
    <location>
        <begin position="263"/>
        <end position="281"/>
    </location>
</feature>
<evidence type="ECO:0000256" key="3">
    <source>
        <dbReference type="ARBA" id="ARBA00022475"/>
    </source>
</evidence>
<sequence>MDRTACHALLANRNVRLYLGGQLVSLSGTWMQSVAQGWLVYQLTGSAFWLALTAVALTAPVCLLSLLGGALADRHDRRRLLIATQLLSLIPALLLGFLTRSGHVTPALIVALALLLGMINAFDLPARQVFWGRLVPAELLLGALSLNAVVFNATRVVGPVLAGGIIAAWGTASCFYLNAASFLIGSASLLAMGPQAGSLSYRSAKPTTSLLAELQEGLRFVAAEKESGLLLLLIAVISLFGIPFVPLLPLFADGILHVGPQGLGMLAASSGIGALAAALLLTLQREPRCKGRLVVASGLLFGICLLLFARSNQYYASLLALLFSGVGIVSLLALANCLLQHRCPIPLRGRVMGFYTLTLAGMAPFGHALMGLLAGTVGAAAALSLGSVVCLTAVLLTARPISRLA</sequence>
<dbReference type="RefSeq" id="WP_012471561.1">
    <property type="nucleotide sequence ID" value="NC_010814.1"/>
</dbReference>
<gene>
    <name evidence="9" type="ordered locus">Glov_3542</name>
</gene>
<feature type="transmembrane region" description="Helical" evidence="7">
    <location>
        <begin position="166"/>
        <end position="192"/>
    </location>
</feature>
<evidence type="ECO:0000256" key="6">
    <source>
        <dbReference type="ARBA" id="ARBA00023136"/>
    </source>
</evidence>
<dbReference type="InterPro" id="IPR010290">
    <property type="entry name" value="TM_effector"/>
</dbReference>
<feature type="domain" description="Major facilitator superfamily (MFS) profile" evidence="8">
    <location>
        <begin position="13"/>
        <end position="405"/>
    </location>
</feature>
<name>B3E2Y3_TRIL1</name>
<keyword evidence="2" id="KW-0813">Transport</keyword>
<keyword evidence="4 7" id="KW-0812">Transmembrane</keyword>
<dbReference type="PANTHER" id="PTHR23513:SF11">
    <property type="entry name" value="STAPHYLOFERRIN A TRANSPORTER"/>
    <property type="match status" value="1"/>
</dbReference>
<evidence type="ECO:0000313" key="9">
    <source>
        <dbReference type="EMBL" id="ACD97243.1"/>
    </source>
</evidence>
<comment type="subcellular location">
    <subcellularLocation>
        <location evidence="1">Cell membrane</location>
        <topology evidence="1">Multi-pass membrane protein</topology>
    </subcellularLocation>
</comment>
<dbReference type="CDD" id="cd06173">
    <property type="entry name" value="MFS_MefA_like"/>
    <property type="match status" value="1"/>
</dbReference>
<feature type="transmembrane region" description="Helical" evidence="7">
    <location>
        <begin position="80"/>
        <end position="98"/>
    </location>
</feature>
<dbReference type="PROSITE" id="PS50850">
    <property type="entry name" value="MFS"/>
    <property type="match status" value="1"/>
</dbReference>
<dbReference type="InterPro" id="IPR020846">
    <property type="entry name" value="MFS_dom"/>
</dbReference>
<feature type="transmembrane region" description="Helical" evidence="7">
    <location>
        <begin position="379"/>
        <end position="398"/>
    </location>
</feature>
<dbReference type="eggNOG" id="COG2814">
    <property type="taxonomic scope" value="Bacteria"/>
</dbReference>
<dbReference type="KEGG" id="glo:Glov_3542"/>
<dbReference type="STRING" id="398767.Glov_3542"/>
<dbReference type="PANTHER" id="PTHR23513">
    <property type="entry name" value="INTEGRAL MEMBRANE EFFLUX PROTEIN-RELATED"/>
    <property type="match status" value="1"/>
</dbReference>
<dbReference type="GO" id="GO:0005886">
    <property type="term" value="C:plasma membrane"/>
    <property type="evidence" value="ECO:0007669"/>
    <property type="project" value="UniProtKB-SubCell"/>
</dbReference>
<feature type="transmembrane region" description="Helical" evidence="7">
    <location>
        <begin position="229"/>
        <end position="251"/>
    </location>
</feature>
<keyword evidence="10" id="KW-1185">Reference proteome</keyword>
<protein>
    <submittedName>
        <fullName evidence="9">Major facilitator superfamily MFS_1</fullName>
    </submittedName>
</protein>
<keyword evidence="3" id="KW-1003">Cell membrane</keyword>
<dbReference type="Proteomes" id="UP000002420">
    <property type="component" value="Chromosome"/>
</dbReference>
<evidence type="ECO:0000256" key="4">
    <source>
        <dbReference type="ARBA" id="ARBA00022692"/>
    </source>
</evidence>
<organism evidence="9 10">
    <name type="scientific">Trichlorobacter lovleyi (strain ATCC BAA-1151 / DSM 17278 / SZ)</name>
    <name type="common">Geobacter lovleyi</name>
    <dbReference type="NCBI Taxonomy" id="398767"/>
    <lineage>
        <taxon>Bacteria</taxon>
        <taxon>Pseudomonadati</taxon>
        <taxon>Thermodesulfobacteriota</taxon>
        <taxon>Desulfuromonadia</taxon>
        <taxon>Geobacterales</taxon>
        <taxon>Geobacteraceae</taxon>
        <taxon>Trichlorobacter</taxon>
    </lineage>
</organism>
<feature type="transmembrane region" description="Helical" evidence="7">
    <location>
        <begin position="351"/>
        <end position="373"/>
    </location>
</feature>
<reference evidence="9 10" key="1">
    <citation type="submission" date="2008-05" db="EMBL/GenBank/DDBJ databases">
        <title>Complete sequence of chromosome of Geobacter lovleyi SZ.</title>
        <authorList>
            <consortium name="US DOE Joint Genome Institute"/>
            <person name="Lucas S."/>
            <person name="Copeland A."/>
            <person name="Lapidus A."/>
            <person name="Glavina del Rio T."/>
            <person name="Dalin E."/>
            <person name="Tice H."/>
            <person name="Bruce D."/>
            <person name="Goodwin L."/>
            <person name="Pitluck S."/>
            <person name="Chertkov O."/>
            <person name="Meincke L."/>
            <person name="Brettin T."/>
            <person name="Detter J.C."/>
            <person name="Han C."/>
            <person name="Tapia R."/>
            <person name="Kuske C.R."/>
            <person name="Schmutz J."/>
            <person name="Larimer F."/>
            <person name="Land M."/>
            <person name="Hauser L."/>
            <person name="Kyrpides N."/>
            <person name="Mikhailova N."/>
            <person name="Sung Y."/>
            <person name="Fletcher K.E."/>
            <person name="Ritalahti K.M."/>
            <person name="Loeffler F.E."/>
            <person name="Richardson P."/>
        </authorList>
    </citation>
    <scope>NUCLEOTIDE SEQUENCE [LARGE SCALE GENOMIC DNA]</scope>
    <source>
        <strain evidence="10">ATCC BAA-1151 / DSM 17278 / SZ</strain>
    </source>
</reference>
<dbReference type="Gene3D" id="1.20.1250.20">
    <property type="entry name" value="MFS general substrate transporter like domains"/>
    <property type="match status" value="1"/>
</dbReference>
<dbReference type="HOGENOM" id="CLU_034180_11_2_7"/>
<accession>B3E2Y3</accession>
<keyword evidence="5 7" id="KW-1133">Transmembrane helix</keyword>
<dbReference type="EMBL" id="CP001089">
    <property type="protein sequence ID" value="ACD97243.1"/>
    <property type="molecule type" value="Genomic_DNA"/>
</dbReference>
<evidence type="ECO:0000256" key="7">
    <source>
        <dbReference type="SAM" id="Phobius"/>
    </source>
</evidence>
<evidence type="ECO:0000256" key="5">
    <source>
        <dbReference type="ARBA" id="ARBA00022989"/>
    </source>
</evidence>